<accession>A0ABR4P3P1</accession>
<proteinExistence type="predicted"/>
<evidence type="ECO:0000259" key="1">
    <source>
        <dbReference type="Pfam" id="PF20150"/>
    </source>
</evidence>
<dbReference type="Proteomes" id="UP001629113">
    <property type="component" value="Unassembled WGS sequence"/>
</dbReference>
<keyword evidence="3" id="KW-1185">Reference proteome</keyword>
<evidence type="ECO:0000313" key="3">
    <source>
        <dbReference type="Proteomes" id="UP001629113"/>
    </source>
</evidence>
<sequence length="205" mass="23121">MSTITRCRPATRACPFPLFTHLPIEIRVMIYSYIDDQESDEVKVLLRSDPAHPKRAIIKSLTPAPRILQMCRESRMEGLKHYCKPLCYNDETLGIYVKASSSISFIQVPIMGSDVRILKVGNWIAAGVGGFWFYVGSSFARLAQIIYVESTITRIDGAEHIVLLFKLDPTRNMLSRIPTEALALEEAEATFHIHLARVLGNRRSA</sequence>
<dbReference type="InterPro" id="IPR045518">
    <property type="entry name" value="2EXR"/>
</dbReference>
<name>A0ABR4P3P1_9HELO</name>
<dbReference type="EMBL" id="JBFCZG010000010">
    <property type="protein sequence ID" value="KAL3417931.1"/>
    <property type="molecule type" value="Genomic_DNA"/>
</dbReference>
<feature type="domain" description="2EXR" evidence="1">
    <location>
        <begin position="16"/>
        <end position="97"/>
    </location>
</feature>
<organism evidence="2 3">
    <name type="scientific">Phlyctema vagabunda</name>
    <dbReference type="NCBI Taxonomy" id="108571"/>
    <lineage>
        <taxon>Eukaryota</taxon>
        <taxon>Fungi</taxon>
        <taxon>Dikarya</taxon>
        <taxon>Ascomycota</taxon>
        <taxon>Pezizomycotina</taxon>
        <taxon>Leotiomycetes</taxon>
        <taxon>Helotiales</taxon>
        <taxon>Dermateaceae</taxon>
        <taxon>Phlyctema</taxon>
    </lineage>
</organism>
<evidence type="ECO:0000313" key="2">
    <source>
        <dbReference type="EMBL" id="KAL3417931.1"/>
    </source>
</evidence>
<reference evidence="2 3" key="1">
    <citation type="submission" date="2024-06" db="EMBL/GenBank/DDBJ databases">
        <title>Complete genome of Phlyctema vagabunda strain 19-DSS-EL-015.</title>
        <authorList>
            <person name="Fiorenzani C."/>
        </authorList>
    </citation>
    <scope>NUCLEOTIDE SEQUENCE [LARGE SCALE GENOMIC DNA]</scope>
    <source>
        <strain evidence="2 3">19-DSS-EL-015</strain>
    </source>
</reference>
<comment type="caution">
    <text evidence="2">The sequence shown here is derived from an EMBL/GenBank/DDBJ whole genome shotgun (WGS) entry which is preliminary data.</text>
</comment>
<dbReference type="Pfam" id="PF20150">
    <property type="entry name" value="2EXR"/>
    <property type="match status" value="1"/>
</dbReference>
<protein>
    <recommendedName>
        <fullName evidence="1">2EXR domain-containing protein</fullName>
    </recommendedName>
</protein>
<gene>
    <name evidence="2" type="ORF">PVAG01_10941</name>
</gene>